<dbReference type="GO" id="GO:0005524">
    <property type="term" value="F:ATP binding"/>
    <property type="evidence" value="ECO:0007669"/>
    <property type="project" value="UniProtKB-KW"/>
</dbReference>
<keyword evidence="1" id="KW-0547">Nucleotide-binding</keyword>
<dbReference type="Pfam" id="PF13087">
    <property type="entry name" value="AAA_12"/>
    <property type="match status" value="1"/>
</dbReference>
<keyword evidence="2" id="KW-0378">Hydrolase</keyword>
<evidence type="ECO:0008006" key="8">
    <source>
        <dbReference type="Google" id="ProtNLM"/>
    </source>
</evidence>
<dbReference type="Gene3D" id="3.40.50.300">
    <property type="entry name" value="P-loop containing nucleotide triphosphate hydrolases"/>
    <property type="match status" value="2"/>
</dbReference>
<evidence type="ECO:0000256" key="2">
    <source>
        <dbReference type="ARBA" id="ARBA00022801"/>
    </source>
</evidence>
<feature type="domain" description="DNA2/NAM7 helicase-like C-terminal" evidence="6">
    <location>
        <begin position="85"/>
        <end position="295"/>
    </location>
</feature>
<dbReference type="GO" id="GO:0004386">
    <property type="term" value="F:helicase activity"/>
    <property type="evidence" value="ECO:0007669"/>
    <property type="project" value="UniProtKB-KW"/>
</dbReference>
<feature type="domain" description="DNA2/NAM7 helicase helicase" evidence="5">
    <location>
        <begin position="4"/>
        <end position="76"/>
    </location>
</feature>
<dbReference type="SUPFAM" id="SSF52540">
    <property type="entry name" value="P-loop containing nucleoside triphosphate hydrolases"/>
    <property type="match status" value="1"/>
</dbReference>
<dbReference type="PANTHER" id="PTHR10887:SF495">
    <property type="entry name" value="HELICASE SENATAXIN ISOFORM X1-RELATED"/>
    <property type="match status" value="1"/>
</dbReference>
<dbReference type="InterPro" id="IPR041677">
    <property type="entry name" value="DNA2/NAM7_AAA_11"/>
</dbReference>
<gene>
    <name evidence="7" type="ORF">LGLO00237_LOCUS3442</name>
</gene>
<dbReference type="InterPro" id="IPR045055">
    <property type="entry name" value="DNA2/NAM7-like"/>
</dbReference>
<evidence type="ECO:0000313" key="7">
    <source>
        <dbReference type="EMBL" id="CAE0649092.1"/>
    </source>
</evidence>
<dbReference type="InterPro" id="IPR041679">
    <property type="entry name" value="DNA2/NAM7-like_C"/>
</dbReference>
<sequence>MAALEADHLNEAQIVFCTLSTAGSQIMMRYLRRRWDLVLIDEAAQSVELSTLVALQHQVSRCILIGDPQQLPATVQINSAAARLYQQSLFERLARAGHKVVMLSTQYRMHPAISSFPSRHFYQGRLQDGPNVAAPAWQRPFHQERRFQPLLFYDVTAETRSKTGSRSSYNPAEAQFVVTLLKQFVENWAPTGSNAPQKLSVGVITPYAAQRAHLDRLLKEAMVEAKRQDRASNGWDGVTLKVATVDGFQGGEKDVIVFSCVRAGGRRGIGFLADIRRMNVGLTRARHACWVVGDSRALVTNVHWKAFLDHCKTNGCYVAPEKIKAVSLGML</sequence>
<dbReference type="GO" id="GO:0005694">
    <property type="term" value="C:chromosome"/>
    <property type="evidence" value="ECO:0007669"/>
    <property type="project" value="UniProtKB-ARBA"/>
</dbReference>
<dbReference type="PANTHER" id="PTHR10887">
    <property type="entry name" value="DNA2/NAM7 HELICASE FAMILY"/>
    <property type="match status" value="1"/>
</dbReference>
<dbReference type="Pfam" id="PF13086">
    <property type="entry name" value="AAA_11"/>
    <property type="match status" value="1"/>
</dbReference>
<proteinExistence type="predicted"/>
<dbReference type="FunFam" id="3.40.50.300:FF:000326">
    <property type="entry name" value="P-loop containing nucleoside triphosphate hydrolase"/>
    <property type="match status" value="1"/>
</dbReference>
<accession>A0A7S4DH77</accession>
<evidence type="ECO:0000259" key="5">
    <source>
        <dbReference type="Pfam" id="PF13086"/>
    </source>
</evidence>
<dbReference type="InterPro" id="IPR047187">
    <property type="entry name" value="SF1_C_Upf1"/>
</dbReference>
<name>A0A7S4DH77_9EUKA</name>
<reference evidence="7" key="1">
    <citation type="submission" date="2021-01" db="EMBL/GenBank/DDBJ databases">
        <authorList>
            <person name="Corre E."/>
            <person name="Pelletier E."/>
            <person name="Niang G."/>
            <person name="Scheremetjew M."/>
            <person name="Finn R."/>
            <person name="Kale V."/>
            <person name="Holt S."/>
            <person name="Cochrane G."/>
            <person name="Meng A."/>
            <person name="Brown T."/>
            <person name="Cohen L."/>
        </authorList>
    </citation>
    <scope>NUCLEOTIDE SEQUENCE</scope>
    <source>
        <strain evidence="7">CCCM811</strain>
    </source>
</reference>
<dbReference type="AlphaFoldDB" id="A0A7S4DH77"/>
<dbReference type="CDD" id="cd18808">
    <property type="entry name" value="SF1_C_Upf1"/>
    <property type="match status" value="1"/>
</dbReference>
<dbReference type="GO" id="GO:0016787">
    <property type="term" value="F:hydrolase activity"/>
    <property type="evidence" value="ECO:0007669"/>
    <property type="project" value="UniProtKB-KW"/>
</dbReference>
<dbReference type="InterPro" id="IPR027417">
    <property type="entry name" value="P-loop_NTPase"/>
</dbReference>
<evidence type="ECO:0000256" key="3">
    <source>
        <dbReference type="ARBA" id="ARBA00022806"/>
    </source>
</evidence>
<dbReference type="EMBL" id="HBIV01004873">
    <property type="protein sequence ID" value="CAE0649092.1"/>
    <property type="molecule type" value="Transcribed_RNA"/>
</dbReference>
<protein>
    <recommendedName>
        <fullName evidence="8">DNA2/NAM7 helicase-like C-terminal domain-containing protein</fullName>
    </recommendedName>
</protein>
<evidence type="ECO:0000259" key="6">
    <source>
        <dbReference type="Pfam" id="PF13087"/>
    </source>
</evidence>
<keyword evidence="3" id="KW-0347">Helicase</keyword>
<keyword evidence="4" id="KW-0067">ATP-binding</keyword>
<organism evidence="7">
    <name type="scientific">Lotharella globosa</name>
    <dbReference type="NCBI Taxonomy" id="91324"/>
    <lineage>
        <taxon>Eukaryota</taxon>
        <taxon>Sar</taxon>
        <taxon>Rhizaria</taxon>
        <taxon>Cercozoa</taxon>
        <taxon>Chlorarachniophyceae</taxon>
        <taxon>Lotharella</taxon>
    </lineage>
</organism>
<evidence type="ECO:0000256" key="1">
    <source>
        <dbReference type="ARBA" id="ARBA00022741"/>
    </source>
</evidence>
<evidence type="ECO:0000256" key="4">
    <source>
        <dbReference type="ARBA" id="ARBA00022840"/>
    </source>
</evidence>